<dbReference type="OrthoDB" id="9803988at2"/>
<evidence type="ECO:0000313" key="6">
    <source>
        <dbReference type="EMBL" id="RED24458.1"/>
    </source>
</evidence>
<evidence type="ECO:0000313" key="8">
    <source>
        <dbReference type="Proteomes" id="UP000252631"/>
    </source>
</evidence>
<dbReference type="Proteomes" id="UP000252631">
    <property type="component" value="Unassembled WGS sequence"/>
</dbReference>
<dbReference type="EMBL" id="UFQQ01000032">
    <property type="protein sequence ID" value="SSW93202.1"/>
    <property type="molecule type" value="Genomic_DNA"/>
</dbReference>
<evidence type="ECO:0000256" key="4">
    <source>
        <dbReference type="SAM" id="SignalP"/>
    </source>
</evidence>
<dbReference type="Gene3D" id="3.40.190.10">
    <property type="entry name" value="Periplasmic binding protein-like II"/>
    <property type="match status" value="1"/>
</dbReference>
<dbReference type="PIRSF" id="PIRSF002741">
    <property type="entry name" value="MppA"/>
    <property type="match status" value="1"/>
</dbReference>
<feature type="chain" id="PRO_5016452987" evidence="4">
    <location>
        <begin position="34"/>
        <end position="535"/>
    </location>
</feature>
<evidence type="ECO:0000313" key="9">
    <source>
        <dbReference type="Proteomes" id="UP000256343"/>
    </source>
</evidence>
<evidence type="ECO:0000256" key="3">
    <source>
        <dbReference type="ARBA" id="ARBA00022729"/>
    </source>
</evidence>
<name>A0A336JUQ5_9BRAD</name>
<dbReference type="InterPro" id="IPR039424">
    <property type="entry name" value="SBP_5"/>
</dbReference>
<gene>
    <name evidence="6" type="ORF">BJ125_13226</name>
    <name evidence="7" type="ORF">SAMN05892882_13226</name>
</gene>
<feature type="signal peptide" evidence="4">
    <location>
        <begin position="1"/>
        <end position="33"/>
    </location>
</feature>
<dbReference type="GO" id="GO:0043190">
    <property type="term" value="C:ATP-binding cassette (ABC) transporter complex"/>
    <property type="evidence" value="ECO:0007669"/>
    <property type="project" value="InterPro"/>
</dbReference>
<reference evidence="6 9" key="2">
    <citation type="submission" date="2018-07" db="EMBL/GenBank/DDBJ databases">
        <title>Genomic Encyclopedia of Archaeal and Bacterial Type Strains, Phase II (KMG-II): from individual species to whole genera.</title>
        <authorList>
            <person name="Goeker M."/>
        </authorList>
    </citation>
    <scope>NUCLEOTIDE SEQUENCE [LARGE SCALE GENOMIC DNA]</scope>
    <source>
        <strain evidence="6 9">JA575</strain>
    </source>
</reference>
<dbReference type="Pfam" id="PF00496">
    <property type="entry name" value="SBP_bac_5"/>
    <property type="match status" value="1"/>
</dbReference>
<evidence type="ECO:0000256" key="1">
    <source>
        <dbReference type="ARBA" id="ARBA00004418"/>
    </source>
</evidence>
<dbReference type="CDD" id="cd08517">
    <property type="entry name" value="PBP2_NikA_DppA_OppA_like_13"/>
    <property type="match status" value="1"/>
</dbReference>
<dbReference type="PANTHER" id="PTHR30290">
    <property type="entry name" value="PERIPLASMIC BINDING COMPONENT OF ABC TRANSPORTER"/>
    <property type="match status" value="1"/>
</dbReference>
<reference evidence="7 8" key="1">
    <citation type="submission" date="2017-08" db="EMBL/GenBank/DDBJ databases">
        <authorList>
            <person name="de Groot N.N."/>
        </authorList>
    </citation>
    <scope>NUCLEOTIDE SEQUENCE [LARGE SCALE GENOMIC DNA]</scope>
    <source>
        <strain evidence="7 8">JA575</strain>
    </source>
</reference>
<evidence type="ECO:0000256" key="2">
    <source>
        <dbReference type="ARBA" id="ARBA00005695"/>
    </source>
</evidence>
<accession>A0A336JUQ5</accession>
<sequence>MTSTINRRVFLGTSALAAIAAGTSLGFPSTASAQGTPKKGGVLVATWGGFEPQAVFVPGGGGSSPLISSTKILEPLLRQDSKAEFLPVLATDVKPSADFKSYDIVLRKGVTWHDGKPFTADDVVFSINKYWLPTIAKAALKNLSGAEATEQGVRVTFNEPTPEFFFKSVLASSLVIPKHVYDGSEIATNPANNAPIGTGPFKFKQWVRGSHIEYAANDKYWDAGKPYLNGLVMRYWRDAASRTAALEADELQLGIFNPIPTPDIDRLSKTGKFVASTDGYLGAAWASTIEFNSRRDIVKDPAVRRALLTAIDRETIADVVYFGRAKPGTSFVSSTNPKFYNPNLPRYEFDAKKAAKMLDDAGYPKKGKSRFKIHLLAAGWFEENGKVGQFVKQNLEDIGVEVTLSVPDRATSLKQIYGDYDYDIALSNYAARVELVPQQTDYLTTSGIVKGAAFRNATGYSNTEVDDIVAKMSIETDEAKRKDLAFKLQEITARDLPITVLVELIPTTMMAKKVKGVGNRADISADSLSDVWLDV</sequence>
<dbReference type="GO" id="GO:0015833">
    <property type="term" value="P:peptide transport"/>
    <property type="evidence" value="ECO:0007669"/>
    <property type="project" value="TreeGrafter"/>
</dbReference>
<dbReference type="PANTHER" id="PTHR30290:SF38">
    <property type="entry name" value="D,D-DIPEPTIDE-BINDING PERIPLASMIC PROTEIN DDPA-RELATED"/>
    <property type="match status" value="1"/>
</dbReference>
<keyword evidence="9" id="KW-1185">Reference proteome</keyword>
<evidence type="ECO:0000313" key="7">
    <source>
        <dbReference type="EMBL" id="SSW93202.1"/>
    </source>
</evidence>
<dbReference type="InterPro" id="IPR030678">
    <property type="entry name" value="Peptide/Ni-bd"/>
</dbReference>
<dbReference type="AlphaFoldDB" id="A0A336JUQ5"/>
<dbReference type="Gene3D" id="3.10.105.10">
    <property type="entry name" value="Dipeptide-binding Protein, Domain 3"/>
    <property type="match status" value="1"/>
</dbReference>
<keyword evidence="3 4" id="KW-0732">Signal</keyword>
<dbReference type="GO" id="GO:0030288">
    <property type="term" value="C:outer membrane-bounded periplasmic space"/>
    <property type="evidence" value="ECO:0007669"/>
    <property type="project" value="UniProtKB-ARBA"/>
</dbReference>
<feature type="domain" description="Solute-binding protein family 5" evidence="5">
    <location>
        <begin position="85"/>
        <end position="445"/>
    </location>
</feature>
<organism evidence="7 8">
    <name type="scientific">Rhodopseudomonas pentothenatexigens</name>
    <dbReference type="NCBI Taxonomy" id="999699"/>
    <lineage>
        <taxon>Bacteria</taxon>
        <taxon>Pseudomonadati</taxon>
        <taxon>Pseudomonadota</taxon>
        <taxon>Alphaproteobacteria</taxon>
        <taxon>Hyphomicrobiales</taxon>
        <taxon>Nitrobacteraceae</taxon>
        <taxon>Rhodopseudomonas</taxon>
    </lineage>
</organism>
<comment type="similarity">
    <text evidence="2">Belongs to the bacterial solute-binding protein 5 family.</text>
</comment>
<dbReference type="InterPro" id="IPR019546">
    <property type="entry name" value="TAT_signal_bac_arc"/>
</dbReference>
<dbReference type="NCBIfam" id="TIGR01409">
    <property type="entry name" value="TAT_signal_seq"/>
    <property type="match status" value="1"/>
</dbReference>
<dbReference type="RefSeq" id="WP_114360592.1">
    <property type="nucleotide sequence ID" value="NZ_QRDT01000032.1"/>
</dbReference>
<proteinExistence type="inferred from homology"/>
<dbReference type="InterPro" id="IPR000914">
    <property type="entry name" value="SBP_5_dom"/>
</dbReference>
<dbReference type="PROSITE" id="PS51318">
    <property type="entry name" value="TAT"/>
    <property type="match status" value="1"/>
</dbReference>
<dbReference type="Gene3D" id="3.90.76.10">
    <property type="entry name" value="Dipeptide-binding Protein, Domain 1"/>
    <property type="match status" value="1"/>
</dbReference>
<protein>
    <submittedName>
        <fullName evidence="7">Peptide/nickel transport system substrate-binding protein</fullName>
    </submittedName>
</protein>
<dbReference type="SUPFAM" id="SSF53850">
    <property type="entry name" value="Periplasmic binding protein-like II"/>
    <property type="match status" value="1"/>
</dbReference>
<evidence type="ECO:0000259" key="5">
    <source>
        <dbReference type="Pfam" id="PF00496"/>
    </source>
</evidence>
<dbReference type="InterPro" id="IPR006311">
    <property type="entry name" value="TAT_signal"/>
</dbReference>
<dbReference type="Proteomes" id="UP000256343">
    <property type="component" value="Unassembled WGS sequence"/>
</dbReference>
<comment type="subcellular location">
    <subcellularLocation>
        <location evidence="1">Periplasm</location>
    </subcellularLocation>
</comment>
<dbReference type="GO" id="GO:1904680">
    <property type="term" value="F:peptide transmembrane transporter activity"/>
    <property type="evidence" value="ECO:0007669"/>
    <property type="project" value="TreeGrafter"/>
</dbReference>
<dbReference type="EMBL" id="QRDT01000032">
    <property type="protein sequence ID" value="RED24458.1"/>
    <property type="molecule type" value="Genomic_DNA"/>
</dbReference>